<name>A0A0W8FUI6_9ZZZZ</name>
<evidence type="ECO:0000259" key="3">
    <source>
        <dbReference type="Pfam" id="PF17482"/>
    </source>
</evidence>
<reference evidence="4" key="1">
    <citation type="journal article" date="2015" name="Proc. Natl. Acad. Sci. U.S.A.">
        <title>Networks of energetic and metabolic interactions define dynamics in microbial communities.</title>
        <authorList>
            <person name="Embree M."/>
            <person name="Liu J.K."/>
            <person name="Al-Bassam M.M."/>
            <person name="Zengler K."/>
        </authorList>
    </citation>
    <scope>NUCLEOTIDE SEQUENCE</scope>
</reference>
<evidence type="ECO:0000259" key="2">
    <source>
        <dbReference type="Pfam" id="PF04984"/>
    </source>
</evidence>
<sequence>MVRAAIKANPYLDLTVCALDDSASTPVARVHTLAIGGPATGSGTLTLWVGNVRYQIGIASTDAASAIATALKAALDNDPALPFTVAIDTATLTFTAKNKGTVANQIDFAVEITATSVTGTFTATTPGSVDPTLATALAAVFSGDYNIIAVPFYDATSYAAFKTHLDSVSGPMEQRPAIGVFGYDGVLADCTTLTSTINSGRILCAYLRGTKSPAYEIGAALAAVIASEEDPARPLNTLELTGIAAPAISDRLSRSEQESCLGNGATPLEVGPGEVVQIVRAVSTYVHNAQGVDDIALLDITTIRTLDYVRKSCRERVALRFPREKLSSKTPDKVRDQLLDVLFQLEALEIVEEVTANADGVIVERDIEDTNRLNAKIPVDVVNGLHVFAGRIDLLL</sequence>
<dbReference type="InterPro" id="IPR035089">
    <property type="entry name" value="Phage_sheath_subtilisin"/>
</dbReference>
<protein>
    <submittedName>
        <fullName evidence="4">Bacteriophage tail sheath protein</fullName>
    </submittedName>
</protein>
<comment type="similarity">
    <text evidence="1">Belongs to the myoviridae tail sheath protein family.</text>
</comment>
<dbReference type="EMBL" id="LNQE01000843">
    <property type="protein sequence ID" value="KUG24573.1"/>
    <property type="molecule type" value="Genomic_DNA"/>
</dbReference>
<dbReference type="Pfam" id="PF04984">
    <property type="entry name" value="Phage_sheath_1"/>
    <property type="match status" value="1"/>
</dbReference>
<accession>A0A0W8FUI6</accession>
<proteinExistence type="inferred from homology"/>
<gene>
    <name evidence="4" type="ORF">ASZ90_005603</name>
</gene>
<evidence type="ECO:0000256" key="1">
    <source>
        <dbReference type="ARBA" id="ARBA00008005"/>
    </source>
</evidence>
<comment type="caution">
    <text evidence="4">The sequence shown here is derived from an EMBL/GenBank/DDBJ whole genome shotgun (WGS) entry which is preliminary data.</text>
</comment>
<feature type="domain" description="Tail sheath protein subtilisin-like" evidence="2">
    <location>
        <begin position="132"/>
        <end position="284"/>
    </location>
</feature>
<evidence type="ECO:0000313" key="4">
    <source>
        <dbReference type="EMBL" id="KUG24573.1"/>
    </source>
</evidence>
<organism evidence="4">
    <name type="scientific">hydrocarbon metagenome</name>
    <dbReference type="NCBI Taxonomy" id="938273"/>
    <lineage>
        <taxon>unclassified sequences</taxon>
        <taxon>metagenomes</taxon>
        <taxon>ecological metagenomes</taxon>
    </lineage>
</organism>
<feature type="domain" description="Tail sheath protein C-terminal" evidence="3">
    <location>
        <begin position="296"/>
        <end position="393"/>
    </location>
</feature>
<dbReference type="InterPro" id="IPR020287">
    <property type="entry name" value="Tail_sheath_C"/>
</dbReference>
<dbReference type="Pfam" id="PF17482">
    <property type="entry name" value="Phage_sheath_1C"/>
    <property type="match status" value="1"/>
</dbReference>
<dbReference type="AlphaFoldDB" id="A0A0W8FUI6"/>